<comment type="caution">
    <text evidence="3">The sequence shown here is derived from an EMBL/GenBank/DDBJ whole genome shotgun (WGS) entry which is preliminary data.</text>
</comment>
<keyword evidence="2" id="KW-0472">Membrane</keyword>
<dbReference type="EMBL" id="NBCO01000038">
    <property type="protein sequence ID" value="ORC85113.1"/>
    <property type="molecule type" value="Genomic_DNA"/>
</dbReference>
<accession>A0A1X0NKY2</accession>
<dbReference type="AlphaFoldDB" id="A0A1X0NKY2"/>
<evidence type="ECO:0000256" key="1">
    <source>
        <dbReference type="SAM" id="MobiDB-lite"/>
    </source>
</evidence>
<dbReference type="RefSeq" id="XP_028879179.1">
    <property type="nucleotide sequence ID" value="XM_029029602.1"/>
</dbReference>
<evidence type="ECO:0000313" key="4">
    <source>
        <dbReference type="Proteomes" id="UP000192257"/>
    </source>
</evidence>
<dbReference type="Proteomes" id="UP000192257">
    <property type="component" value="Unassembled WGS sequence"/>
</dbReference>
<keyword evidence="4" id="KW-1185">Reference proteome</keyword>
<dbReference type="VEuPathDB" id="TriTrypDB:TM35_000381880"/>
<reference evidence="3 4" key="1">
    <citation type="submission" date="2017-03" db="EMBL/GenBank/DDBJ databases">
        <title>An alternative strategy for trypanosome survival in the mammalian bloodstream revealed through genome and transcriptome analysis of the ubiquitous bovine parasite Trypanosoma (Megatrypanum) theileri.</title>
        <authorList>
            <person name="Kelly S."/>
            <person name="Ivens A."/>
            <person name="Mott A."/>
            <person name="O'Neill E."/>
            <person name="Emms D."/>
            <person name="Macleod O."/>
            <person name="Voorheis P."/>
            <person name="Matthews J."/>
            <person name="Matthews K."/>
            <person name="Carrington M."/>
        </authorList>
    </citation>
    <scope>NUCLEOTIDE SEQUENCE [LARGE SCALE GENOMIC DNA]</scope>
    <source>
        <strain evidence="3">Edinburgh</strain>
    </source>
</reference>
<feature type="transmembrane region" description="Helical" evidence="2">
    <location>
        <begin position="17"/>
        <end position="39"/>
    </location>
</feature>
<gene>
    <name evidence="3" type="ORF">TM35_000381880</name>
</gene>
<dbReference type="GeneID" id="39989382"/>
<keyword evidence="2" id="KW-0812">Transmembrane</keyword>
<feature type="compositionally biased region" description="Low complexity" evidence="1">
    <location>
        <begin position="79"/>
        <end position="94"/>
    </location>
</feature>
<proteinExistence type="predicted"/>
<evidence type="ECO:0000256" key="2">
    <source>
        <dbReference type="SAM" id="Phobius"/>
    </source>
</evidence>
<dbReference type="OrthoDB" id="252483at2759"/>
<protein>
    <submittedName>
        <fullName evidence="3">Uncharacterized protein</fullName>
    </submittedName>
</protein>
<feature type="region of interest" description="Disordered" evidence="1">
    <location>
        <begin position="58"/>
        <end position="107"/>
    </location>
</feature>
<keyword evidence="2" id="KW-1133">Transmembrane helix</keyword>
<evidence type="ECO:0000313" key="3">
    <source>
        <dbReference type="EMBL" id="ORC85113.1"/>
    </source>
</evidence>
<name>A0A1X0NKY2_9TRYP</name>
<feature type="compositionally biased region" description="Basic and acidic residues" evidence="1">
    <location>
        <begin position="58"/>
        <end position="75"/>
    </location>
</feature>
<sequence length="136" mass="15659">MNVLQQYSLQYLGDEDLLFYVVFMQLPVLLLTIAVCLWMKSSYENFLIRGGLTWRRGERTGERVTDEEHKEDEVIPTRSSSSSSSSSSSISDSGDSGDEGCKKTTRNVQRISLEELYKRSEMITRTEKRWSMPTEN</sequence>
<organism evidence="3 4">
    <name type="scientific">Trypanosoma theileri</name>
    <dbReference type="NCBI Taxonomy" id="67003"/>
    <lineage>
        <taxon>Eukaryota</taxon>
        <taxon>Discoba</taxon>
        <taxon>Euglenozoa</taxon>
        <taxon>Kinetoplastea</taxon>
        <taxon>Metakinetoplastina</taxon>
        <taxon>Trypanosomatida</taxon>
        <taxon>Trypanosomatidae</taxon>
        <taxon>Trypanosoma</taxon>
    </lineage>
</organism>